<dbReference type="PROSITE" id="PS51885">
    <property type="entry name" value="NEPRILYSIN"/>
    <property type="match status" value="1"/>
</dbReference>
<dbReference type="EMBL" id="JAUCMV010000002">
    <property type="protein sequence ID" value="KAK0419481.1"/>
    <property type="molecule type" value="Genomic_DNA"/>
</dbReference>
<name>A0AA39I7Y0_9BILA</name>
<keyword evidence="1" id="KW-0732">Signal</keyword>
<feature type="signal peptide" evidence="1">
    <location>
        <begin position="1"/>
        <end position="17"/>
    </location>
</feature>
<dbReference type="AlphaFoldDB" id="A0AA39I7Y0"/>
<feature type="chain" id="PRO_5041302080" description="Peptidase M13 N-terminal domain-containing protein" evidence="1">
    <location>
        <begin position="18"/>
        <end position="1046"/>
    </location>
</feature>
<protein>
    <recommendedName>
        <fullName evidence="4">Peptidase M13 N-terminal domain-containing protein</fullName>
    </recommendedName>
</protein>
<dbReference type="GO" id="GO:0005886">
    <property type="term" value="C:plasma membrane"/>
    <property type="evidence" value="ECO:0007669"/>
    <property type="project" value="TreeGrafter"/>
</dbReference>
<dbReference type="Proteomes" id="UP001175271">
    <property type="component" value="Unassembled WGS sequence"/>
</dbReference>
<comment type="caution">
    <text evidence="2">The sequence shown here is derived from an EMBL/GenBank/DDBJ whole genome shotgun (WGS) entry which is preliminary data.</text>
</comment>
<evidence type="ECO:0000256" key="1">
    <source>
        <dbReference type="SAM" id="SignalP"/>
    </source>
</evidence>
<accession>A0AA39I7Y0</accession>
<evidence type="ECO:0000313" key="3">
    <source>
        <dbReference type="Proteomes" id="UP001175271"/>
    </source>
</evidence>
<dbReference type="GO" id="GO:0016485">
    <property type="term" value="P:protein processing"/>
    <property type="evidence" value="ECO:0007669"/>
    <property type="project" value="TreeGrafter"/>
</dbReference>
<dbReference type="SUPFAM" id="SSF55486">
    <property type="entry name" value="Metalloproteases ('zincins'), catalytic domain"/>
    <property type="match status" value="1"/>
</dbReference>
<proteinExistence type="predicted"/>
<dbReference type="GO" id="GO:0004222">
    <property type="term" value="F:metalloendopeptidase activity"/>
    <property type="evidence" value="ECO:0007669"/>
    <property type="project" value="InterPro"/>
</dbReference>
<organism evidence="2 3">
    <name type="scientific">Steinernema hermaphroditum</name>
    <dbReference type="NCBI Taxonomy" id="289476"/>
    <lineage>
        <taxon>Eukaryota</taxon>
        <taxon>Metazoa</taxon>
        <taxon>Ecdysozoa</taxon>
        <taxon>Nematoda</taxon>
        <taxon>Chromadorea</taxon>
        <taxon>Rhabditida</taxon>
        <taxon>Tylenchina</taxon>
        <taxon>Panagrolaimomorpha</taxon>
        <taxon>Strongyloidoidea</taxon>
        <taxon>Steinernematidae</taxon>
        <taxon>Steinernema</taxon>
    </lineage>
</organism>
<gene>
    <name evidence="2" type="ORF">QR680_014169</name>
</gene>
<sequence length="1046" mass="118897">MRLIAGLLLISISLIPALEVPPLLDHKFSSSIDPCDDFLNFTCNRKDNHWSSPFLKGMDKVFAAKLDVLFNSSTDPIFETIIPLLLEEVLKERSYKEFLGLFRWNTVRVLLEPHKGGYRLYVHPFAYRNERFNLSSSPLGTQGIVKGYVKVTGHKIETVNVHRAPKTPYSYYKGPFQNIVDFEERGRLVGDAVASGRQHFPKIVINGTNMEIDFRQPSEWRTYKECPATIQGILDAYIETHKNKTIVLGNSKILLDFEVDQVEQSEMEFTFGVVERKLLLNRMNGTAPKLIEYGSLLEYGIALDNNLISKKTRHDFERIFRAVKQEFLSTVQNTTWLAEDLKKRISDHLNNVVIEKPESATEVRTLITDIQRDFVALKNTIRTPENCNATCLSRLYVDLAAQAYSKHIKLEHYGVRGTLQIRNDSTLVAPPQYLYLTDDSIPVAHKFGRFGVAVAGQLFRSVKPFLEQDSPKKFDVMQIAIGALTKDLGPGDEDLKRFFYSAALNMSGLLLISFSLIPALEVPPLLDHKFSASVEPCDDFLEFVCNREENDESPFLRGMGTIFDEDLEDLLSISGGPIFEAIMPFLMEEKLKEVGRKEVLGDIKRKIEHRIVLEPHEEGYRLYIDPLAYTNLRFNLSSTHPVIQGIVNGYVKVTGHKIETVNVRKAKMLTPNSYLESAQNIVDFEERGRLVGDAVASGRQHFPKIVINGTNMEIDFRQPSEWRTYKECPATIQGLLDAYIETHKNKTIVLGNSKILLDFDIKQVEDSERRLKTKPARRRAILKSWYSAAPNVGYLSLLEYGIALDNNLISKKTRHDFERIFRAVKQEFLSTVQNTTWLAEDLKKRISDHLNSVVIEKPESATEVRTLIADMQRDFVALKNTMRTPENCNATCLSRHYMDLAAQAYSKHIKLEHYGVRGTLQIRNDSTLVAPPQYLYLTDDSIPVAHKFGRFGVAVADQLFRSVKPFLEKDSPKKFDAMQIAIGALTNDLGPGDEDLRKFFYSAALNMCQLEDPNTSLGAMKALSLFQRTFQCKCKINQLGSPDTCL</sequence>
<dbReference type="PANTHER" id="PTHR11733:SF241">
    <property type="entry name" value="GH26575P-RELATED"/>
    <property type="match status" value="1"/>
</dbReference>
<dbReference type="InterPro" id="IPR000718">
    <property type="entry name" value="Peptidase_M13"/>
</dbReference>
<reference evidence="2" key="1">
    <citation type="submission" date="2023-06" db="EMBL/GenBank/DDBJ databases">
        <title>Genomic analysis of the entomopathogenic nematode Steinernema hermaphroditum.</title>
        <authorList>
            <person name="Schwarz E.M."/>
            <person name="Heppert J.K."/>
            <person name="Baniya A."/>
            <person name="Schwartz H.T."/>
            <person name="Tan C.-H."/>
            <person name="Antoshechkin I."/>
            <person name="Sternberg P.W."/>
            <person name="Goodrich-Blair H."/>
            <person name="Dillman A.R."/>
        </authorList>
    </citation>
    <scope>NUCLEOTIDE SEQUENCE</scope>
    <source>
        <strain evidence="2">PS9179</strain>
        <tissue evidence="2">Whole animal</tissue>
    </source>
</reference>
<evidence type="ECO:0000313" key="2">
    <source>
        <dbReference type="EMBL" id="KAK0419481.1"/>
    </source>
</evidence>
<keyword evidence="3" id="KW-1185">Reference proteome</keyword>
<dbReference type="PANTHER" id="PTHR11733">
    <property type="entry name" value="ZINC METALLOPROTEASE FAMILY M13 NEPRILYSIN-RELATED"/>
    <property type="match status" value="1"/>
</dbReference>
<evidence type="ECO:0008006" key="4">
    <source>
        <dbReference type="Google" id="ProtNLM"/>
    </source>
</evidence>